<gene>
    <name evidence="1" type="ORF">CSA56_02900</name>
</gene>
<dbReference type="AlphaFoldDB" id="A0A2G6KJC6"/>
<sequence>MHSRDLVIIRRPHVENVFIYTNKTGKAYFVKQDGGSKTKKRKGRKIPVNPIRWMKTGSSRVLLPYLFLFSS</sequence>
<proteinExistence type="predicted"/>
<accession>A0A2G6KJC6</accession>
<organism evidence="1 2">
    <name type="scientific">candidate division KSB3 bacterium</name>
    <dbReference type="NCBI Taxonomy" id="2044937"/>
    <lineage>
        <taxon>Bacteria</taxon>
        <taxon>candidate division KSB3</taxon>
    </lineage>
</organism>
<evidence type="ECO:0000313" key="1">
    <source>
        <dbReference type="EMBL" id="PIE35737.1"/>
    </source>
</evidence>
<dbReference type="EMBL" id="PDSK01000034">
    <property type="protein sequence ID" value="PIE35737.1"/>
    <property type="molecule type" value="Genomic_DNA"/>
</dbReference>
<comment type="caution">
    <text evidence="1">The sequence shown here is derived from an EMBL/GenBank/DDBJ whole genome shotgun (WGS) entry which is preliminary data.</text>
</comment>
<reference evidence="1 2" key="1">
    <citation type="submission" date="2017-10" db="EMBL/GenBank/DDBJ databases">
        <title>Novel microbial diversity and functional potential in the marine mammal oral microbiome.</title>
        <authorList>
            <person name="Dudek N.K."/>
            <person name="Sun C.L."/>
            <person name="Burstein D."/>
            <person name="Kantor R.S."/>
            <person name="Aliaga Goltsman D.S."/>
            <person name="Bik E.M."/>
            <person name="Thomas B.C."/>
            <person name="Banfield J.F."/>
            <person name="Relman D.A."/>
        </authorList>
    </citation>
    <scope>NUCLEOTIDE SEQUENCE [LARGE SCALE GENOMIC DNA]</scope>
    <source>
        <strain evidence="1">DOLJORAL78_47_16</strain>
    </source>
</reference>
<protein>
    <submittedName>
        <fullName evidence="1">Uncharacterized protein</fullName>
    </submittedName>
</protein>
<name>A0A2G6KJC6_9BACT</name>
<evidence type="ECO:0000313" key="2">
    <source>
        <dbReference type="Proteomes" id="UP000230821"/>
    </source>
</evidence>
<dbReference type="Proteomes" id="UP000230821">
    <property type="component" value="Unassembled WGS sequence"/>
</dbReference>